<gene>
    <name evidence="1" type="ORF">VFDL14_02570</name>
</gene>
<comment type="caution">
    <text evidence="1">The sequence shown here is derived from an EMBL/GenBank/DDBJ whole genome shotgun (WGS) entry which is preliminary data.</text>
</comment>
<dbReference type="STRING" id="212667.VFDL14_02570"/>
<sequence>MSEQDEFMQEEQLIEIIENQLEDGQPIKVKETLMRLMMTGHSREDAIAAMACALAIEVFDVMKNNAEFNQKRYAEHLDMLPDLSFMEGE</sequence>
<proteinExistence type="predicted"/>
<evidence type="ECO:0000313" key="1">
    <source>
        <dbReference type="EMBL" id="KDN27883.1"/>
    </source>
</evidence>
<name>A0A066UUL3_9VIBR</name>
<accession>A0A066UUL3</accession>
<dbReference type="AlphaFoldDB" id="A0A066UUL3"/>
<dbReference type="RefSeq" id="WP_032552095.1">
    <property type="nucleotide sequence ID" value="NZ_AP025487.1"/>
</dbReference>
<protein>
    <submittedName>
        <fullName evidence="1">Uncharacterized protein</fullName>
    </submittedName>
</protein>
<dbReference type="Proteomes" id="UP000027219">
    <property type="component" value="Unassembled WGS sequence"/>
</dbReference>
<dbReference type="EMBL" id="JFFR01000025">
    <property type="protein sequence ID" value="KDN27883.1"/>
    <property type="molecule type" value="Genomic_DNA"/>
</dbReference>
<dbReference type="OrthoDB" id="8563970at2"/>
<evidence type="ECO:0000313" key="2">
    <source>
        <dbReference type="Proteomes" id="UP000027219"/>
    </source>
</evidence>
<organism evidence="1 2">
    <name type="scientific">Vibrio fortis</name>
    <dbReference type="NCBI Taxonomy" id="212667"/>
    <lineage>
        <taxon>Bacteria</taxon>
        <taxon>Pseudomonadati</taxon>
        <taxon>Pseudomonadota</taxon>
        <taxon>Gammaproteobacteria</taxon>
        <taxon>Vibrionales</taxon>
        <taxon>Vibrionaceae</taxon>
        <taxon>Vibrio</taxon>
    </lineage>
</organism>
<reference evidence="1 2" key="1">
    <citation type="submission" date="2014-02" db="EMBL/GenBank/DDBJ databases">
        <title>Vibrio fortis Dalian14 Genome Sequencing.</title>
        <authorList>
            <person name="Wang Y."/>
            <person name="Song L."/>
            <person name="Liu G."/>
            <person name="Ding J."/>
        </authorList>
    </citation>
    <scope>NUCLEOTIDE SEQUENCE [LARGE SCALE GENOMIC DNA]</scope>
    <source>
        <strain evidence="1 2">Dalian14</strain>
    </source>
</reference>
<keyword evidence="2" id="KW-1185">Reference proteome</keyword>